<dbReference type="Proteomes" id="UP000253094">
    <property type="component" value="Unassembled WGS sequence"/>
</dbReference>
<name>A0A367FLY1_9ACTN</name>
<keyword evidence="1" id="KW-0732">Signal</keyword>
<dbReference type="RefSeq" id="WP_114028972.1">
    <property type="nucleotide sequence ID" value="NZ_QOIL01000006.1"/>
</dbReference>
<feature type="chain" id="PRO_5038829397" description="Sensor domain-containing protein" evidence="1">
    <location>
        <begin position="21"/>
        <end position="237"/>
    </location>
</feature>
<dbReference type="EMBL" id="QOIL01000006">
    <property type="protein sequence ID" value="RCG30842.1"/>
    <property type="molecule type" value="Genomic_DNA"/>
</dbReference>
<feature type="signal peptide" evidence="1">
    <location>
        <begin position="1"/>
        <end position="20"/>
    </location>
</feature>
<organism evidence="2 3">
    <name type="scientific">Sphaerisporangium album</name>
    <dbReference type="NCBI Taxonomy" id="509200"/>
    <lineage>
        <taxon>Bacteria</taxon>
        <taxon>Bacillati</taxon>
        <taxon>Actinomycetota</taxon>
        <taxon>Actinomycetes</taxon>
        <taxon>Streptosporangiales</taxon>
        <taxon>Streptosporangiaceae</taxon>
        <taxon>Sphaerisporangium</taxon>
    </lineage>
</organism>
<evidence type="ECO:0000256" key="1">
    <source>
        <dbReference type="SAM" id="SignalP"/>
    </source>
</evidence>
<gene>
    <name evidence="2" type="ORF">DQ384_12765</name>
</gene>
<evidence type="ECO:0000313" key="2">
    <source>
        <dbReference type="EMBL" id="RCG30842.1"/>
    </source>
</evidence>
<protein>
    <recommendedName>
        <fullName evidence="4">Sensor domain-containing protein</fullName>
    </recommendedName>
</protein>
<dbReference type="AlphaFoldDB" id="A0A367FLY1"/>
<evidence type="ECO:0008006" key="4">
    <source>
        <dbReference type="Google" id="ProtNLM"/>
    </source>
</evidence>
<comment type="caution">
    <text evidence="2">The sequence shown here is derived from an EMBL/GenBank/DDBJ whole genome shotgun (WGS) entry which is preliminary data.</text>
</comment>
<accession>A0A367FLY1</accession>
<proteinExistence type="predicted"/>
<reference evidence="2 3" key="1">
    <citation type="submission" date="2018-06" db="EMBL/GenBank/DDBJ databases">
        <title>Sphaerisporangium craniellae sp. nov., isolated from a marine sponge in the South China Sea.</title>
        <authorList>
            <person name="Li L."/>
        </authorList>
    </citation>
    <scope>NUCLEOTIDE SEQUENCE [LARGE SCALE GENOMIC DNA]</scope>
    <source>
        <strain evidence="2 3">CCTCC AA 208026</strain>
    </source>
</reference>
<keyword evidence="3" id="KW-1185">Reference proteome</keyword>
<sequence length="237" mass="24417">MRRRFTSGLACGLTAVIVGAGPAARPAASAPIPGTPTARSAVPAGAGPYGLASAAARPPSRAQLTAALLKPSDLPRGFKVVKLDPGSLSGLDEACPALAAAPAGRVSAEAERLLANPGTTEVVAETLAQTSVKSARETFRQFSLIPRQCPSFSFQSSLLGIITVTITPLPLRRLGSGTTAMRIKAEGSPGQPVYLNSALVRYGGTLISLQNGSDGPVKQSTTQKYVSRAYAKVHARW</sequence>
<evidence type="ECO:0000313" key="3">
    <source>
        <dbReference type="Proteomes" id="UP000253094"/>
    </source>
</evidence>